<proteinExistence type="predicted"/>
<comment type="caution">
    <text evidence="1">The sequence shown here is derived from an EMBL/GenBank/DDBJ whole genome shotgun (WGS) entry which is preliminary data.</text>
</comment>
<sequence>MLIQYPETNSQIIDISNQPNYHLEEKQLLKNTSPLTHKKSPTSMKKLGTLFLKTSGWQSNL</sequence>
<reference evidence="1 2" key="1">
    <citation type="submission" date="2017-06" db="EMBL/GenBank/DDBJ databases">
        <title>Genome variation in co-occurring toxic Cylindrospermopsis raciborskii strains determines phenotypic plasticity.</title>
        <authorList>
            <person name="Willis A."/>
            <person name="Woodhouse J."/>
            <person name="Ongley S."/>
            <person name="Jex A."/>
            <person name="Burford M."/>
            <person name="Neilan B."/>
        </authorList>
    </citation>
    <scope>NUCLEOTIDE SEQUENCE [LARGE SCALE GENOMIC DNA]</scope>
    <source>
        <strain evidence="1 2">C07</strain>
    </source>
</reference>
<dbReference type="Proteomes" id="UP000236284">
    <property type="component" value="Unassembled WGS sequence"/>
</dbReference>
<keyword evidence="2" id="KW-1185">Reference proteome</keyword>
<protein>
    <submittedName>
        <fullName evidence="1">Uncharacterized protein</fullName>
    </submittedName>
</protein>
<gene>
    <name evidence="1" type="ORF">CEP15_01685</name>
</gene>
<evidence type="ECO:0000313" key="1">
    <source>
        <dbReference type="EMBL" id="PNK00827.1"/>
    </source>
</evidence>
<organism evidence="1 2">
    <name type="scientific">Cylindrospermopsis raciborskii C07</name>
    <dbReference type="NCBI Taxonomy" id="2014886"/>
    <lineage>
        <taxon>Bacteria</taxon>
        <taxon>Bacillati</taxon>
        <taxon>Cyanobacteriota</taxon>
        <taxon>Cyanophyceae</taxon>
        <taxon>Nostocales</taxon>
        <taxon>Aphanizomenonaceae</taxon>
        <taxon>Cylindrospermopsis</taxon>
    </lineage>
</organism>
<name>A0ABX4WRW5_9CYAN</name>
<evidence type="ECO:0000313" key="2">
    <source>
        <dbReference type="Proteomes" id="UP000236284"/>
    </source>
</evidence>
<accession>A0ABX4WRW5</accession>
<dbReference type="EMBL" id="NJHS01000005">
    <property type="protein sequence ID" value="PNK00827.1"/>
    <property type="molecule type" value="Genomic_DNA"/>
</dbReference>